<sequence>MHSARCYSWTSVTPASSRCRPALPSHRFRTGAKARRGEARWPTTRATRDSSLAELATLMRVSNMTGYRLVHPGDLPAVRFGRSFRIPESAVLAAIQTPRRDVG</sequence>
<feature type="domain" description="Helix-turn-helix" evidence="2">
    <location>
        <begin position="51"/>
        <end position="96"/>
    </location>
</feature>
<keyword evidence="4" id="KW-1185">Reference proteome</keyword>
<accession>A0ABV6RSR7</accession>
<evidence type="ECO:0000313" key="3">
    <source>
        <dbReference type="EMBL" id="MFC0680024.1"/>
    </source>
</evidence>
<proteinExistence type="predicted"/>
<dbReference type="InterPro" id="IPR041657">
    <property type="entry name" value="HTH_17"/>
</dbReference>
<dbReference type="Pfam" id="PF12728">
    <property type="entry name" value="HTH_17"/>
    <property type="match status" value="1"/>
</dbReference>
<comment type="caution">
    <text evidence="3">The sequence shown here is derived from an EMBL/GenBank/DDBJ whole genome shotgun (WGS) entry which is preliminary data.</text>
</comment>
<feature type="region of interest" description="Disordered" evidence="1">
    <location>
        <begin position="1"/>
        <end position="46"/>
    </location>
</feature>
<dbReference type="RefSeq" id="WP_386672415.1">
    <property type="nucleotide sequence ID" value="NZ_JBHLTG010000005.1"/>
</dbReference>
<dbReference type="GO" id="GO:0003677">
    <property type="term" value="F:DNA binding"/>
    <property type="evidence" value="ECO:0007669"/>
    <property type="project" value="UniProtKB-KW"/>
</dbReference>
<protein>
    <submittedName>
        <fullName evidence="3">Excisionase family DNA-binding protein</fullName>
    </submittedName>
</protein>
<evidence type="ECO:0000256" key="1">
    <source>
        <dbReference type="SAM" id="MobiDB-lite"/>
    </source>
</evidence>
<dbReference type="InterPro" id="IPR010093">
    <property type="entry name" value="SinI_DNA-bd"/>
</dbReference>
<name>A0ABV6RSR7_9GAMM</name>
<organism evidence="3 4">
    <name type="scientific">Lysobacter korlensis</name>
    <dbReference type="NCBI Taxonomy" id="553636"/>
    <lineage>
        <taxon>Bacteria</taxon>
        <taxon>Pseudomonadati</taxon>
        <taxon>Pseudomonadota</taxon>
        <taxon>Gammaproteobacteria</taxon>
        <taxon>Lysobacterales</taxon>
        <taxon>Lysobacteraceae</taxon>
        <taxon>Lysobacter</taxon>
    </lineage>
</organism>
<dbReference type="NCBIfam" id="TIGR01764">
    <property type="entry name" value="excise"/>
    <property type="match status" value="1"/>
</dbReference>
<evidence type="ECO:0000259" key="2">
    <source>
        <dbReference type="Pfam" id="PF12728"/>
    </source>
</evidence>
<evidence type="ECO:0000313" key="4">
    <source>
        <dbReference type="Proteomes" id="UP001589896"/>
    </source>
</evidence>
<dbReference type="Proteomes" id="UP001589896">
    <property type="component" value="Unassembled WGS sequence"/>
</dbReference>
<gene>
    <name evidence="3" type="ORF">ACFFGH_19490</name>
</gene>
<keyword evidence="3" id="KW-0238">DNA-binding</keyword>
<reference evidence="3 4" key="1">
    <citation type="submission" date="2024-09" db="EMBL/GenBank/DDBJ databases">
        <authorList>
            <person name="Sun Q."/>
            <person name="Mori K."/>
        </authorList>
    </citation>
    <scope>NUCLEOTIDE SEQUENCE [LARGE SCALE GENOMIC DNA]</scope>
    <source>
        <strain evidence="3 4">KCTC 23076</strain>
    </source>
</reference>
<dbReference type="EMBL" id="JBHLTG010000005">
    <property type="protein sequence ID" value="MFC0680024.1"/>
    <property type="molecule type" value="Genomic_DNA"/>
</dbReference>